<dbReference type="EMBL" id="CP063407">
    <property type="protein sequence ID" value="QSZ32592.1"/>
    <property type="molecule type" value="Genomic_DNA"/>
</dbReference>
<sequence length="341" mass="37757">MEETHLSNSTPQVIRANYKPSEVPFKLPLSTETSSEKGEFLVIPMSAAGPSDHDTRTQVPYPLRFGMPPVTVTHKGFGWLSDAGVRGSVATVCHGTFHSQPATLIVFTFVFRSGDHGFRFKNANVKINFSHRHSSASASRSGDIKPRGESGWNPSVVKLAPRKIYGLPTVEGRKQKIGGEISLQVPIGTLTVGPSAAFDRESSFDVTHRYSLIGNFWSSRRDSGWDVAYWDVKENKRTKQGIPDRLNVGVVVYREGMFSADVQVTVDTPVMDGIFGFPWSKERPVTFVPGVETGVDGVRTRKFEDLRDEDWKGLIPWDEEWGNLDTDHSGIDTAPPGYTKS</sequence>
<gene>
    <name evidence="1" type="ORF">DSL72_002171</name>
</gene>
<evidence type="ECO:0000313" key="2">
    <source>
        <dbReference type="Proteomes" id="UP000672032"/>
    </source>
</evidence>
<organism evidence="1 2">
    <name type="scientific">Monilinia vaccinii-corymbosi</name>
    <dbReference type="NCBI Taxonomy" id="61207"/>
    <lineage>
        <taxon>Eukaryota</taxon>
        <taxon>Fungi</taxon>
        <taxon>Dikarya</taxon>
        <taxon>Ascomycota</taxon>
        <taxon>Pezizomycotina</taxon>
        <taxon>Leotiomycetes</taxon>
        <taxon>Helotiales</taxon>
        <taxon>Sclerotiniaceae</taxon>
        <taxon>Monilinia</taxon>
    </lineage>
</organism>
<accession>A0A8A3PBV0</accession>
<protein>
    <submittedName>
        <fullName evidence="1">Uncharacterized protein</fullName>
    </submittedName>
</protein>
<name>A0A8A3PBV0_9HELO</name>
<evidence type="ECO:0000313" key="1">
    <source>
        <dbReference type="EMBL" id="QSZ32592.1"/>
    </source>
</evidence>
<keyword evidence="2" id="KW-1185">Reference proteome</keyword>
<reference evidence="1" key="1">
    <citation type="submission" date="2020-10" db="EMBL/GenBank/DDBJ databases">
        <title>Genome Sequence of Monilinia vaccinii-corymbosi Sheds Light on Mummy Berry Disease Infection of Blueberry and Mating Type.</title>
        <authorList>
            <person name="Yow A.G."/>
            <person name="Zhang Y."/>
            <person name="Bansal K."/>
            <person name="Eacker S.M."/>
            <person name="Sullivan S."/>
            <person name="Liachko I."/>
            <person name="Cubeta M.A."/>
            <person name="Rollins J.A."/>
            <person name="Ashrafi H."/>
        </authorList>
    </citation>
    <scope>NUCLEOTIDE SEQUENCE</scope>
    <source>
        <strain evidence="1">RL-1</strain>
    </source>
</reference>
<dbReference type="AlphaFoldDB" id="A0A8A3PBV0"/>
<proteinExistence type="predicted"/>
<dbReference type="OrthoDB" id="5030973at2759"/>
<dbReference type="Proteomes" id="UP000672032">
    <property type="component" value="Chromosome 3"/>
</dbReference>